<proteinExistence type="predicted"/>
<reference evidence="1 2" key="1">
    <citation type="journal article" date="2018" name="MBio">
        <title>Comparative Genomics Reveals the Core Gene Toolbox for the Fungus-Insect Symbiosis.</title>
        <authorList>
            <person name="Wang Y."/>
            <person name="Stata M."/>
            <person name="Wang W."/>
            <person name="Stajich J.E."/>
            <person name="White M.M."/>
            <person name="Moncalvo J.M."/>
        </authorList>
    </citation>
    <scope>NUCLEOTIDE SEQUENCE [LARGE SCALE GENOMIC DNA]</scope>
    <source>
        <strain evidence="1 2">AUS-77-4</strain>
    </source>
</reference>
<dbReference type="AlphaFoldDB" id="A0A2T9YUZ4"/>
<dbReference type="EMBL" id="MBFT01000158">
    <property type="protein sequence ID" value="PVU96139.1"/>
    <property type="molecule type" value="Genomic_DNA"/>
</dbReference>
<accession>A0A2T9YUZ4</accession>
<keyword evidence="2" id="KW-1185">Reference proteome</keyword>
<protein>
    <submittedName>
        <fullName evidence="1">Uncharacterized protein</fullName>
    </submittedName>
</protein>
<evidence type="ECO:0000313" key="2">
    <source>
        <dbReference type="Proteomes" id="UP000245699"/>
    </source>
</evidence>
<organism evidence="1 2">
    <name type="scientific">Furculomyces boomerangus</name>
    <dbReference type="NCBI Taxonomy" id="61424"/>
    <lineage>
        <taxon>Eukaryota</taxon>
        <taxon>Fungi</taxon>
        <taxon>Fungi incertae sedis</taxon>
        <taxon>Zoopagomycota</taxon>
        <taxon>Kickxellomycotina</taxon>
        <taxon>Harpellomycetes</taxon>
        <taxon>Harpellales</taxon>
        <taxon>Harpellaceae</taxon>
        <taxon>Furculomyces</taxon>
    </lineage>
</organism>
<sequence length="178" mass="20488">MRKQKNEPDVIELLVEKAPDGFVVGFEEVYFQFEDEEPPLNLIQDENNIITIQIAMEKDEMDIKQATKGYEFHSVDDIYKNIRNNVNENYRETSLPVRSDVEINGVDRYNELGIEKLSIGNDVGKNNKNKWKVLDVKSQGNRCVVVGFKTGRDVIPVDKSPANHSKMEIDIGVVFRER</sequence>
<dbReference type="Proteomes" id="UP000245699">
    <property type="component" value="Unassembled WGS sequence"/>
</dbReference>
<gene>
    <name evidence="1" type="ORF">BB559_002500</name>
</gene>
<evidence type="ECO:0000313" key="1">
    <source>
        <dbReference type="EMBL" id="PVU96139.1"/>
    </source>
</evidence>
<comment type="caution">
    <text evidence="1">The sequence shown here is derived from an EMBL/GenBank/DDBJ whole genome shotgun (WGS) entry which is preliminary data.</text>
</comment>
<name>A0A2T9YUZ4_9FUNG</name>